<evidence type="ECO:0000313" key="4">
    <source>
        <dbReference type="Proteomes" id="UP001651050"/>
    </source>
</evidence>
<feature type="compositionally biased region" description="Low complexity" evidence="1">
    <location>
        <begin position="171"/>
        <end position="185"/>
    </location>
</feature>
<name>A0ABT0J5F9_9MICO</name>
<feature type="compositionally biased region" description="Gly residues" evidence="1">
    <location>
        <begin position="335"/>
        <end position="344"/>
    </location>
</feature>
<keyword evidence="4" id="KW-1185">Reference proteome</keyword>
<keyword evidence="2" id="KW-0812">Transmembrane</keyword>
<feature type="region of interest" description="Disordered" evidence="1">
    <location>
        <begin position="1"/>
        <end position="29"/>
    </location>
</feature>
<feature type="region of interest" description="Disordered" evidence="1">
    <location>
        <begin position="245"/>
        <end position="400"/>
    </location>
</feature>
<feature type="transmembrane region" description="Helical" evidence="2">
    <location>
        <begin position="63"/>
        <end position="80"/>
    </location>
</feature>
<proteinExistence type="predicted"/>
<dbReference type="Proteomes" id="UP001651050">
    <property type="component" value="Unassembled WGS sequence"/>
</dbReference>
<keyword evidence="2" id="KW-1133">Transmembrane helix</keyword>
<feature type="compositionally biased region" description="Basic and acidic residues" evidence="1">
    <location>
        <begin position="15"/>
        <end position="29"/>
    </location>
</feature>
<dbReference type="EMBL" id="JALQCY010000004">
    <property type="protein sequence ID" value="MCK9794734.1"/>
    <property type="molecule type" value="Genomic_DNA"/>
</dbReference>
<feature type="region of interest" description="Disordered" evidence="1">
    <location>
        <begin position="128"/>
        <end position="201"/>
    </location>
</feature>
<sequence length="400" mass="39598">MTSSPRTSAPGDPGDATRSDAPRPDEQETPARAHLSLTQVVASALAAVSATVLMSFFGVAGTIIGAGLASVVTVIGNFFYTRSIEKTHEQLKPVVTKVVARTGPAAGRSRTASMRVAGTATTARGTVVSTSDAASLDGDDDATSPSAPLDATQQLGVTRPLHSGGPDDGSARAAGDGTADPAGDQADSDPDLTGEEEPEPRNAWLRFVERHGTKKVLAMSAAALFVVVMGVVLVIEMVIGKPLSDAVRGQEGSGTSISRTSTDSDGTDTVPSPTSPAEDPANVPGDDSGGDVEEQPTTGTTDAPTDAPSDAPTDAPTEGTDTPTDGSTDDTTGDGSTGDTGGSGDDADTGGTSGDTDDGTTGDTGSGADTGSGLSDPDAEQDGGSAQQDPAATPTPTPAS</sequence>
<evidence type="ECO:0000256" key="1">
    <source>
        <dbReference type="SAM" id="MobiDB-lite"/>
    </source>
</evidence>
<dbReference type="RefSeq" id="WP_416344597.1">
    <property type="nucleotide sequence ID" value="NZ_JALQCY010000004.1"/>
</dbReference>
<keyword evidence="2" id="KW-0472">Membrane</keyword>
<evidence type="ECO:0000256" key="2">
    <source>
        <dbReference type="SAM" id="Phobius"/>
    </source>
</evidence>
<feature type="compositionally biased region" description="Acidic residues" evidence="1">
    <location>
        <begin position="186"/>
        <end position="198"/>
    </location>
</feature>
<organism evidence="3 4">
    <name type="scientific">Isoptericola peretonis</name>
    <dbReference type="NCBI Taxonomy" id="2918523"/>
    <lineage>
        <taxon>Bacteria</taxon>
        <taxon>Bacillati</taxon>
        <taxon>Actinomycetota</taxon>
        <taxon>Actinomycetes</taxon>
        <taxon>Micrococcales</taxon>
        <taxon>Promicromonosporaceae</taxon>
        <taxon>Isoptericola</taxon>
    </lineage>
</organism>
<feature type="compositionally biased region" description="Low complexity" evidence="1">
    <location>
        <begin position="253"/>
        <end position="276"/>
    </location>
</feature>
<gene>
    <name evidence="3" type="ORF">M1843_13350</name>
</gene>
<evidence type="ECO:0000313" key="3">
    <source>
        <dbReference type="EMBL" id="MCK9794734.1"/>
    </source>
</evidence>
<feature type="compositionally biased region" description="Low complexity" evidence="1">
    <location>
        <begin position="296"/>
        <end position="326"/>
    </location>
</feature>
<comment type="caution">
    <text evidence="3">The sequence shown here is derived from an EMBL/GenBank/DDBJ whole genome shotgun (WGS) entry which is preliminary data.</text>
</comment>
<accession>A0ABT0J5F9</accession>
<feature type="transmembrane region" description="Helical" evidence="2">
    <location>
        <begin position="216"/>
        <end position="239"/>
    </location>
</feature>
<protein>
    <submittedName>
        <fullName evidence="3">Uncharacterized protein</fullName>
    </submittedName>
</protein>
<reference evidence="3 4" key="1">
    <citation type="submission" date="2022-02" db="EMBL/GenBank/DDBJ databases">
        <title>The car tank lid bacteriome: a reservoir of bacteria with potential in bioremediation of fuel.</title>
        <authorList>
            <person name="Vidal-Verdu A."/>
            <person name="Gomez-Martinez D."/>
            <person name="Latorre-Perez A."/>
            <person name="Pereto J."/>
            <person name="Porcar M."/>
        </authorList>
    </citation>
    <scope>NUCLEOTIDE SEQUENCE [LARGE SCALE GENOMIC DNA]</scope>
    <source>
        <strain evidence="3 4">4D.3</strain>
    </source>
</reference>